<organism evidence="1 2">
    <name type="scientific">Streptomyces roseolus</name>
    <dbReference type="NCBI Taxonomy" id="67358"/>
    <lineage>
        <taxon>Bacteria</taxon>
        <taxon>Bacillati</taxon>
        <taxon>Actinomycetota</taxon>
        <taxon>Actinomycetes</taxon>
        <taxon>Kitasatosporales</taxon>
        <taxon>Streptomycetaceae</taxon>
        <taxon>Streptomyces</taxon>
    </lineage>
</organism>
<accession>A0ABU4KF98</accession>
<sequence length="94" mass="9886">MGVLPHPAEPGIPRTAEAIEGALAPVRRGAFLEELQAARAGDEQVAVMERWHLRAVADTRRTDADRARAAALRTGGRDGVRPLGALLASLGGAR</sequence>
<evidence type="ECO:0000313" key="2">
    <source>
        <dbReference type="Proteomes" id="UP001278571"/>
    </source>
</evidence>
<gene>
    <name evidence="1" type="ORF">R2363_30360</name>
</gene>
<dbReference type="RefSeq" id="WP_319012634.1">
    <property type="nucleotide sequence ID" value="NZ_JAWJZF010000492.1"/>
</dbReference>
<keyword evidence="2" id="KW-1185">Reference proteome</keyword>
<comment type="caution">
    <text evidence="1">The sequence shown here is derived from an EMBL/GenBank/DDBJ whole genome shotgun (WGS) entry which is preliminary data.</text>
</comment>
<reference evidence="1 2" key="1">
    <citation type="submission" date="2023-10" db="EMBL/GenBank/DDBJ databases">
        <authorList>
            <person name="Wang X.X."/>
        </authorList>
    </citation>
    <scope>NUCLEOTIDE SEQUENCE [LARGE SCALE GENOMIC DNA]</scope>
    <source>
        <strain evidence="1 2">NBRC 12816</strain>
    </source>
</reference>
<proteinExistence type="predicted"/>
<dbReference type="EMBL" id="JAWJZF010000492">
    <property type="protein sequence ID" value="MDX2296469.1"/>
    <property type="molecule type" value="Genomic_DNA"/>
</dbReference>
<protein>
    <submittedName>
        <fullName evidence="1">Uncharacterized protein</fullName>
    </submittedName>
</protein>
<name>A0ABU4KF98_9ACTN</name>
<dbReference type="Proteomes" id="UP001278571">
    <property type="component" value="Unassembled WGS sequence"/>
</dbReference>
<evidence type="ECO:0000313" key="1">
    <source>
        <dbReference type="EMBL" id="MDX2296469.1"/>
    </source>
</evidence>